<organism evidence="1 2">
    <name type="scientific">Limosilactobacillus reuteri</name>
    <name type="common">Lactobacillus reuteri</name>
    <dbReference type="NCBI Taxonomy" id="1598"/>
    <lineage>
        <taxon>Bacteria</taxon>
        <taxon>Bacillati</taxon>
        <taxon>Bacillota</taxon>
        <taxon>Bacilli</taxon>
        <taxon>Lactobacillales</taxon>
        <taxon>Lactobacillaceae</taxon>
        <taxon>Limosilactobacillus</taxon>
    </lineage>
</organism>
<evidence type="ECO:0000313" key="2">
    <source>
        <dbReference type="Proteomes" id="UP000316394"/>
    </source>
</evidence>
<dbReference type="RefSeq" id="WP_144226705.1">
    <property type="nucleotide sequence ID" value="NZ_CP041676.1"/>
</dbReference>
<sequence>MTLDYTDHHCKQCGKKYDLAWMNGGLCEECFRKQKLEEARQSITEGNPDTFSDDYIICPYCGETFKPDQSEDDYLYEDGYYEYECEECGKRFEITTYTYVSHRWKTERLEEE</sequence>
<evidence type="ECO:0000313" key="1">
    <source>
        <dbReference type="EMBL" id="QDR72158.1"/>
    </source>
</evidence>
<name>A0A517D483_LIMRT</name>
<accession>A0A517D483</accession>
<protein>
    <submittedName>
        <fullName evidence="1">Uncharacterized protein</fullName>
    </submittedName>
</protein>
<proteinExistence type="predicted"/>
<dbReference type="AlphaFoldDB" id="A0A517D483"/>
<dbReference type="EMBL" id="CP041676">
    <property type="protein sequence ID" value="QDR72158.1"/>
    <property type="molecule type" value="Genomic_DNA"/>
</dbReference>
<gene>
    <name evidence="1" type="ORF">FOD75_03160</name>
</gene>
<dbReference type="Proteomes" id="UP000316394">
    <property type="component" value="Chromosome"/>
</dbReference>
<reference evidence="1 2" key="1">
    <citation type="submission" date="2019-07" db="EMBL/GenBank/DDBJ databases">
        <title>Gastrointestinal microbiota of Peromyscus leucopus, the white-footed mouse.</title>
        <authorList>
            <person name="Milovic A."/>
            <person name="Bassam K."/>
            <person name="Barbour A.G."/>
        </authorList>
    </citation>
    <scope>NUCLEOTIDE SEQUENCE [LARGE SCALE GENOMIC DNA]</scope>
    <source>
        <strain evidence="1 2">LL7</strain>
    </source>
</reference>